<dbReference type="Pfam" id="PF08593">
    <property type="entry name" value="Mug135_C"/>
    <property type="match status" value="1"/>
</dbReference>
<dbReference type="InterPro" id="IPR013902">
    <property type="entry name" value="Mug135-like_C"/>
</dbReference>
<accession>A0A1Q2YIT4</accession>
<sequence length="222" mass="25268">MSSSNLPKELDRMNALEQKDIEVEVSDDVLVNDHGVPPPRTKRKRDLLEYEEKLDKAVFKATEKAFEVRASQYKVQKALAENDHLRILQSLLRTIESMDGELGNIKSEVRNMKSEIDKISIRVEEMTPLMHHVRVAENLRRRELGLPQLTLPFLVGEGPVGTDLPPIVSVNDIQDLSKSEILRYLAGYDVGHERHATTSSLKCILRMTLGFTLAHELHFTFS</sequence>
<comment type="caution">
    <text evidence="3">The sequence shown here is derived from an EMBL/GenBank/DDBJ whole genome shotgun (WGS) entry which is preliminary data.</text>
</comment>
<proteinExistence type="inferred from homology"/>
<dbReference type="Proteomes" id="UP000186136">
    <property type="component" value="Unassembled WGS sequence"/>
</dbReference>
<name>A0A1Q2YIT4_9ASCO</name>
<evidence type="ECO:0000256" key="1">
    <source>
        <dbReference type="ARBA" id="ARBA00005788"/>
    </source>
</evidence>
<feature type="domain" description="Mug135-like C-terminal" evidence="2">
    <location>
        <begin position="138"/>
        <end position="211"/>
    </location>
</feature>
<dbReference type="EMBL" id="BDGI01000122">
    <property type="protein sequence ID" value="GAV29462.1"/>
    <property type="molecule type" value="Genomic_DNA"/>
</dbReference>
<evidence type="ECO:0000313" key="3">
    <source>
        <dbReference type="EMBL" id="GAV29462.1"/>
    </source>
</evidence>
<keyword evidence="4" id="KW-1185">Reference proteome</keyword>
<comment type="similarity">
    <text evidence="1">Belongs to the UPF0612 family.</text>
</comment>
<organism evidence="3 4">
    <name type="scientific">Pichia membranifaciens</name>
    <dbReference type="NCBI Taxonomy" id="4926"/>
    <lineage>
        <taxon>Eukaryota</taxon>
        <taxon>Fungi</taxon>
        <taxon>Dikarya</taxon>
        <taxon>Ascomycota</taxon>
        <taxon>Saccharomycotina</taxon>
        <taxon>Pichiomycetes</taxon>
        <taxon>Pichiales</taxon>
        <taxon>Pichiaceae</taxon>
        <taxon>Pichia</taxon>
    </lineage>
</organism>
<protein>
    <recommendedName>
        <fullName evidence="2">Mug135-like C-terminal domain-containing protein</fullName>
    </recommendedName>
</protein>
<evidence type="ECO:0000259" key="2">
    <source>
        <dbReference type="Pfam" id="PF08593"/>
    </source>
</evidence>
<dbReference type="AlphaFoldDB" id="A0A1Q2YIT4"/>
<evidence type="ECO:0000313" key="4">
    <source>
        <dbReference type="Proteomes" id="UP000186136"/>
    </source>
</evidence>
<reference evidence="3 4" key="1">
    <citation type="submission" date="2016-08" db="EMBL/GenBank/DDBJ databases">
        <title>Whole genome shotgun sequence of Pichia membranifaciens KS47-1.</title>
        <authorList>
            <person name="Konishi M."/>
            <person name="Ishida M."/>
            <person name="Arakawa T."/>
            <person name="Kato Y."/>
            <person name="Horiuchi J."/>
        </authorList>
    </citation>
    <scope>NUCLEOTIDE SEQUENCE [LARGE SCALE GENOMIC DNA]</scope>
    <source>
        <strain evidence="3 4">KS47-1</strain>
    </source>
</reference>
<dbReference type="OrthoDB" id="5297016at2759"/>
<gene>
    <name evidence="3" type="ORF">PMKS-002963</name>
</gene>